<feature type="non-terminal residue" evidence="5">
    <location>
        <position position="1"/>
    </location>
</feature>
<dbReference type="Gene3D" id="3.30.1120.10">
    <property type="match status" value="1"/>
</dbReference>
<sequence length="225" mass="23975">WGDAAEEIDWSTGEILKALKANGLDERTMVIFMSDNGGPTRHGASNKPLKGGKGSTWEGGHRVPFVVRWPGTIPPGTSSDAMAVSMDLLPTLAKFAGAKPPTDRKLDGKDITPLLLAKPGAATPHKAFYFYARGQLHAVRSGDWKLFFTRGKKAPKGQPAALYNLANDIGETTNVLADHAGVAKRLAKLSMGMRADLGDDLTGAKGSGTREPGFVQDAKPLTKRK</sequence>
<evidence type="ECO:0000259" key="4">
    <source>
        <dbReference type="Pfam" id="PF00884"/>
    </source>
</evidence>
<accession>A0A382X551</accession>
<name>A0A382X551_9ZZZZ</name>
<feature type="region of interest" description="Disordered" evidence="3">
    <location>
        <begin position="35"/>
        <end position="56"/>
    </location>
</feature>
<keyword evidence="2" id="KW-0378">Hydrolase</keyword>
<dbReference type="PANTHER" id="PTHR42693:SF53">
    <property type="entry name" value="ENDO-4-O-SULFATASE"/>
    <property type="match status" value="1"/>
</dbReference>
<reference evidence="5" key="1">
    <citation type="submission" date="2018-05" db="EMBL/GenBank/DDBJ databases">
        <authorList>
            <person name="Lanie J.A."/>
            <person name="Ng W.-L."/>
            <person name="Kazmierczak K.M."/>
            <person name="Andrzejewski T.M."/>
            <person name="Davidsen T.M."/>
            <person name="Wayne K.J."/>
            <person name="Tettelin H."/>
            <person name="Glass J.I."/>
            <person name="Rusch D."/>
            <person name="Podicherti R."/>
            <person name="Tsui H.-C.T."/>
            <person name="Winkler M.E."/>
        </authorList>
    </citation>
    <scope>NUCLEOTIDE SEQUENCE</scope>
</reference>
<evidence type="ECO:0000256" key="3">
    <source>
        <dbReference type="SAM" id="MobiDB-lite"/>
    </source>
</evidence>
<gene>
    <name evidence="5" type="ORF">METZ01_LOCUS418235</name>
</gene>
<dbReference type="Gene3D" id="3.40.720.10">
    <property type="entry name" value="Alkaline Phosphatase, subunit A"/>
    <property type="match status" value="1"/>
</dbReference>
<proteinExistence type="inferred from homology"/>
<dbReference type="Pfam" id="PF00884">
    <property type="entry name" value="Sulfatase"/>
    <property type="match status" value="1"/>
</dbReference>
<dbReference type="PANTHER" id="PTHR42693">
    <property type="entry name" value="ARYLSULFATASE FAMILY MEMBER"/>
    <property type="match status" value="1"/>
</dbReference>
<comment type="similarity">
    <text evidence="1">Belongs to the sulfatase family.</text>
</comment>
<dbReference type="AlphaFoldDB" id="A0A382X551"/>
<dbReference type="Pfam" id="PF14707">
    <property type="entry name" value="Sulfatase_C"/>
    <property type="match status" value="1"/>
</dbReference>
<dbReference type="EMBL" id="UINC01164498">
    <property type="protein sequence ID" value="SVD65381.1"/>
    <property type="molecule type" value="Genomic_DNA"/>
</dbReference>
<evidence type="ECO:0000313" key="5">
    <source>
        <dbReference type="EMBL" id="SVD65381.1"/>
    </source>
</evidence>
<dbReference type="GO" id="GO:0004065">
    <property type="term" value="F:arylsulfatase activity"/>
    <property type="evidence" value="ECO:0007669"/>
    <property type="project" value="TreeGrafter"/>
</dbReference>
<dbReference type="SUPFAM" id="SSF53649">
    <property type="entry name" value="Alkaline phosphatase-like"/>
    <property type="match status" value="1"/>
</dbReference>
<organism evidence="5">
    <name type="scientific">marine metagenome</name>
    <dbReference type="NCBI Taxonomy" id="408172"/>
    <lineage>
        <taxon>unclassified sequences</taxon>
        <taxon>metagenomes</taxon>
        <taxon>ecological metagenomes</taxon>
    </lineage>
</organism>
<protein>
    <recommendedName>
        <fullName evidence="4">Sulfatase N-terminal domain-containing protein</fullName>
    </recommendedName>
</protein>
<evidence type="ECO:0000256" key="2">
    <source>
        <dbReference type="ARBA" id="ARBA00022801"/>
    </source>
</evidence>
<dbReference type="InterPro" id="IPR050738">
    <property type="entry name" value="Sulfatase"/>
</dbReference>
<evidence type="ECO:0000256" key="1">
    <source>
        <dbReference type="ARBA" id="ARBA00008779"/>
    </source>
</evidence>
<dbReference type="InterPro" id="IPR017850">
    <property type="entry name" value="Alkaline_phosphatase_core_sf"/>
</dbReference>
<dbReference type="InterPro" id="IPR000917">
    <property type="entry name" value="Sulfatase_N"/>
</dbReference>
<feature type="domain" description="Sulfatase N-terminal" evidence="4">
    <location>
        <begin position="3"/>
        <end position="97"/>
    </location>
</feature>
<feature type="region of interest" description="Disordered" evidence="3">
    <location>
        <begin position="201"/>
        <end position="225"/>
    </location>
</feature>